<evidence type="ECO:0000313" key="2">
    <source>
        <dbReference type="EMBL" id="EER12876.1"/>
    </source>
</evidence>
<accession>C5KRL4</accession>
<keyword evidence="1" id="KW-1133">Transmembrane helix</keyword>
<protein>
    <submittedName>
        <fullName evidence="2">Uncharacterized protein</fullName>
    </submittedName>
</protein>
<dbReference type="RefSeq" id="XP_002781081.1">
    <property type="nucleotide sequence ID" value="XM_002781035.1"/>
</dbReference>
<organism evidence="3">
    <name type="scientific">Perkinsus marinus (strain ATCC 50983 / TXsc)</name>
    <dbReference type="NCBI Taxonomy" id="423536"/>
    <lineage>
        <taxon>Eukaryota</taxon>
        <taxon>Sar</taxon>
        <taxon>Alveolata</taxon>
        <taxon>Perkinsozoa</taxon>
        <taxon>Perkinsea</taxon>
        <taxon>Perkinsida</taxon>
        <taxon>Perkinsidae</taxon>
        <taxon>Perkinsus</taxon>
    </lineage>
</organism>
<dbReference type="EMBL" id="GG675846">
    <property type="protein sequence ID" value="EER12876.1"/>
    <property type="molecule type" value="Genomic_DNA"/>
</dbReference>
<name>C5KRL4_PERM5</name>
<keyword evidence="1" id="KW-0812">Transmembrane</keyword>
<dbReference type="InParanoid" id="C5KRL4"/>
<feature type="non-terminal residue" evidence="2">
    <location>
        <position position="1"/>
    </location>
</feature>
<dbReference type="AlphaFoldDB" id="C5KRL4"/>
<dbReference type="GeneID" id="9055829"/>
<reference evidence="2 3" key="1">
    <citation type="submission" date="2008-07" db="EMBL/GenBank/DDBJ databases">
        <authorList>
            <person name="El-Sayed N."/>
            <person name="Caler E."/>
            <person name="Inman J."/>
            <person name="Amedeo P."/>
            <person name="Hass B."/>
            <person name="Wortman J."/>
        </authorList>
    </citation>
    <scope>NUCLEOTIDE SEQUENCE [LARGE SCALE GENOMIC DNA]</scope>
    <source>
        <strain evidence="3">ATCC 50983 / TXsc</strain>
    </source>
</reference>
<evidence type="ECO:0000313" key="3">
    <source>
        <dbReference type="Proteomes" id="UP000007800"/>
    </source>
</evidence>
<sequence length="51" mass="5465">GLPVPTEDSSRSSTPADYARLGVLSVLSLCILIVWYWSVVISIGSSSKQLL</sequence>
<feature type="transmembrane region" description="Helical" evidence="1">
    <location>
        <begin position="20"/>
        <end position="43"/>
    </location>
</feature>
<evidence type="ECO:0000256" key="1">
    <source>
        <dbReference type="SAM" id="Phobius"/>
    </source>
</evidence>
<keyword evidence="3" id="KW-1185">Reference proteome</keyword>
<gene>
    <name evidence="2" type="ORF">Pmar_PMAR015042</name>
</gene>
<keyword evidence="1" id="KW-0472">Membrane</keyword>
<dbReference type="Proteomes" id="UP000007800">
    <property type="component" value="Unassembled WGS sequence"/>
</dbReference>
<proteinExistence type="predicted"/>
<feature type="non-terminal residue" evidence="2">
    <location>
        <position position="51"/>
    </location>
</feature>